<name>A0A096BIL7_9FIRM</name>
<protein>
    <recommendedName>
        <fullName evidence="3">GTP-binding protein</fullName>
    </recommendedName>
</protein>
<evidence type="ECO:0000313" key="1">
    <source>
        <dbReference type="EMBL" id="KGG80583.1"/>
    </source>
</evidence>
<evidence type="ECO:0008006" key="3">
    <source>
        <dbReference type="Google" id="ProtNLM"/>
    </source>
</evidence>
<reference evidence="1 2" key="1">
    <citation type="submission" date="2013-12" db="EMBL/GenBank/DDBJ databases">
        <title>Draft genome sequence of Caloranaerobacter sp. H53214.</title>
        <authorList>
            <person name="Jiang L.J."/>
            <person name="Shao Z.Z."/>
            <person name="Long M.N."/>
        </authorList>
    </citation>
    <scope>NUCLEOTIDE SEQUENCE [LARGE SCALE GENOMIC DNA]</scope>
    <source>
        <strain evidence="1 2">H53214</strain>
    </source>
</reference>
<comment type="caution">
    <text evidence="1">The sequence shown here is derived from an EMBL/GenBank/DDBJ whole genome shotgun (WGS) entry which is preliminary data.</text>
</comment>
<proteinExistence type="predicted"/>
<gene>
    <name evidence="1" type="ORF">Y919_05290</name>
</gene>
<dbReference type="Proteomes" id="UP000029622">
    <property type="component" value="Unassembled WGS sequence"/>
</dbReference>
<dbReference type="AlphaFoldDB" id="A0A096BIL7"/>
<dbReference type="EMBL" id="AZTB01000020">
    <property type="protein sequence ID" value="KGG80583.1"/>
    <property type="molecule type" value="Genomic_DNA"/>
</dbReference>
<sequence>MMKSNWKCPKCSNTSYETDQFQATGGTFAKLFDIQNKKFTTVTCTRCRYTEIYKADASQLSNIFDFLIGS</sequence>
<accession>A0A096BIL7</accession>
<organism evidence="1 2">
    <name type="scientific">Caloranaerobacter azorensis H53214</name>
    <dbReference type="NCBI Taxonomy" id="1156417"/>
    <lineage>
        <taxon>Bacteria</taxon>
        <taxon>Bacillati</taxon>
        <taxon>Bacillota</taxon>
        <taxon>Tissierellia</taxon>
        <taxon>Tissierellales</taxon>
        <taxon>Thermohalobacteraceae</taxon>
        <taxon>Caloranaerobacter</taxon>
    </lineage>
</organism>
<evidence type="ECO:0000313" key="2">
    <source>
        <dbReference type="Proteomes" id="UP000029622"/>
    </source>
</evidence>
<dbReference type="InterPro" id="IPR018652">
    <property type="entry name" value="DUF2082_NA-bd_Znr"/>
</dbReference>
<dbReference type="Pfam" id="PF09855">
    <property type="entry name" value="Zn_ribbon_13"/>
    <property type="match status" value="1"/>
</dbReference>
<dbReference type="STRING" id="1156417.Y919_05290"/>